<feature type="binding site" evidence="3">
    <location>
        <position position="123"/>
    </location>
    <ligand>
        <name>Zn(2+)</name>
        <dbReference type="ChEBI" id="CHEBI:29105"/>
    </ligand>
</feature>
<feature type="binding site" evidence="3">
    <location>
        <position position="142"/>
    </location>
    <ligand>
        <name>Zn(2+)</name>
        <dbReference type="ChEBI" id="CHEBI:29105"/>
    </ligand>
</feature>
<sequence length="156" mass="17217">MSSYISRLLRTPAASKRLISQLTERGGKNRFSLLLQRLGLGKWANGVSGVGPRAISTTPVCKAEMADDIELATGIAKREMLLREQGCSDPWSMVKGIRRGAGRENDPTPIPSAFDGRLVGCVCLGDRFVKWMWLEKGNPKRCECGHYFVLKKVPPV</sequence>
<evidence type="ECO:0000313" key="5">
    <source>
        <dbReference type="RefSeq" id="XP_030381146.1"/>
    </source>
</evidence>
<dbReference type="SUPFAM" id="SSF57802">
    <property type="entry name" value="Rubredoxin-like"/>
    <property type="match status" value="1"/>
</dbReference>
<keyword evidence="4" id="KW-1185">Reference proteome</keyword>
<feature type="binding site" evidence="3">
    <location>
        <position position="121"/>
    </location>
    <ligand>
        <name>Zn(2+)</name>
        <dbReference type="ChEBI" id="CHEBI:29105"/>
    </ligand>
</feature>
<dbReference type="Pfam" id="PF01215">
    <property type="entry name" value="COX5B"/>
    <property type="match status" value="1"/>
</dbReference>
<name>A0A6J2TX81_DROLE</name>
<accession>A0A6J2TX81</accession>
<dbReference type="GO" id="GO:0045277">
    <property type="term" value="C:respiratory chain complex IV"/>
    <property type="evidence" value="ECO:0007669"/>
    <property type="project" value="InterPro"/>
</dbReference>
<dbReference type="GeneID" id="115629000"/>
<dbReference type="RefSeq" id="XP_030381146.1">
    <property type="nucleotide sequence ID" value="XM_030525286.1"/>
</dbReference>
<dbReference type="GO" id="GO:0006123">
    <property type="term" value="P:mitochondrial electron transport, cytochrome c to oxygen"/>
    <property type="evidence" value="ECO:0007669"/>
    <property type="project" value="InterPro"/>
</dbReference>
<keyword evidence="1 3" id="KW-0479">Metal-binding</keyword>
<protein>
    <submittedName>
        <fullName evidence="5">Cytochrome c oxidase subunit 5B, mitochondrial</fullName>
    </submittedName>
</protein>
<dbReference type="InterPro" id="IPR002124">
    <property type="entry name" value="Cyt_c_oxidase_su5b"/>
</dbReference>
<gene>
    <name evidence="5" type="primary">LOC115629000</name>
</gene>
<dbReference type="CTD" id="33919"/>
<dbReference type="AlphaFoldDB" id="A0A6J2TX81"/>
<evidence type="ECO:0000313" key="4">
    <source>
        <dbReference type="Proteomes" id="UP000504634"/>
    </source>
</evidence>
<dbReference type="PANTHER" id="PTHR10122:SF0">
    <property type="entry name" value="CYTOCHROME C OXIDASE SUBUNIT 5B, ISOFORM A-RELATED"/>
    <property type="match status" value="1"/>
</dbReference>
<keyword evidence="2 3" id="KW-0862">Zinc</keyword>
<proteinExistence type="predicted"/>
<dbReference type="GO" id="GO:0046872">
    <property type="term" value="F:metal ion binding"/>
    <property type="evidence" value="ECO:0007669"/>
    <property type="project" value="UniProtKB-KW"/>
</dbReference>
<evidence type="ECO:0000256" key="2">
    <source>
        <dbReference type="ARBA" id="ARBA00022833"/>
    </source>
</evidence>
<evidence type="ECO:0000256" key="1">
    <source>
        <dbReference type="ARBA" id="ARBA00022723"/>
    </source>
</evidence>
<evidence type="ECO:0000256" key="3">
    <source>
        <dbReference type="PIRSR" id="PIRSR602124-1"/>
    </source>
</evidence>
<dbReference type="Proteomes" id="UP000504634">
    <property type="component" value="Unplaced"/>
</dbReference>
<dbReference type="PROSITE" id="PS51359">
    <property type="entry name" value="COX5B_2"/>
    <property type="match status" value="1"/>
</dbReference>
<dbReference type="Gene3D" id="2.60.11.10">
    <property type="entry name" value="Cytochrome c oxidase, subunit Vb"/>
    <property type="match status" value="1"/>
</dbReference>
<dbReference type="OrthoDB" id="10249250at2759"/>
<dbReference type="CDD" id="cd00924">
    <property type="entry name" value="Cyt_c_Oxidase_Vb"/>
    <property type="match status" value="1"/>
</dbReference>
<dbReference type="InterPro" id="IPR036972">
    <property type="entry name" value="Cyt_c_oxidase_su5b_sf"/>
</dbReference>
<organism evidence="4 5">
    <name type="scientific">Drosophila lebanonensis</name>
    <name type="common">Fruit fly</name>
    <name type="synonym">Scaptodrosophila lebanonensis</name>
    <dbReference type="NCBI Taxonomy" id="7225"/>
    <lineage>
        <taxon>Eukaryota</taxon>
        <taxon>Metazoa</taxon>
        <taxon>Ecdysozoa</taxon>
        <taxon>Arthropoda</taxon>
        <taxon>Hexapoda</taxon>
        <taxon>Insecta</taxon>
        <taxon>Pterygota</taxon>
        <taxon>Neoptera</taxon>
        <taxon>Endopterygota</taxon>
        <taxon>Diptera</taxon>
        <taxon>Brachycera</taxon>
        <taxon>Muscomorpha</taxon>
        <taxon>Ephydroidea</taxon>
        <taxon>Drosophilidae</taxon>
        <taxon>Scaptodrosophila</taxon>
    </lineage>
</organism>
<feature type="binding site" evidence="3">
    <location>
        <position position="144"/>
    </location>
    <ligand>
        <name>Zn(2+)</name>
        <dbReference type="ChEBI" id="CHEBI:29105"/>
    </ligand>
</feature>
<dbReference type="PANTHER" id="PTHR10122">
    <property type="entry name" value="CYTOCHROME C OXIDASE SUBUNIT 5B, MITOCHONDRIAL"/>
    <property type="match status" value="1"/>
</dbReference>
<dbReference type="GO" id="GO:0005740">
    <property type="term" value="C:mitochondrial envelope"/>
    <property type="evidence" value="ECO:0007669"/>
    <property type="project" value="InterPro"/>
</dbReference>
<reference evidence="5" key="1">
    <citation type="submission" date="2025-08" db="UniProtKB">
        <authorList>
            <consortium name="RefSeq"/>
        </authorList>
    </citation>
    <scope>IDENTIFICATION</scope>
    <source>
        <strain evidence="5">11010-0011.00</strain>
        <tissue evidence="5">Whole body</tissue>
    </source>
</reference>